<name>A0AAX2A8B8_9BACT</name>
<evidence type="ECO:0000313" key="4">
    <source>
        <dbReference type="Proteomes" id="UP000289193"/>
    </source>
</evidence>
<proteinExistence type="predicted"/>
<dbReference type="EMBL" id="PDKM01000002">
    <property type="protein sequence ID" value="RXK10482.1"/>
    <property type="molecule type" value="Genomic_DNA"/>
</dbReference>
<sequence>MSTNQENNSNVKDFLDIDNLQIPVSKKEIEGGYGKINQYTTQDVEYVFIVPNGDSSTSTYATFTDGFNQKGA</sequence>
<keyword evidence="4" id="KW-1185">Reference proteome</keyword>
<dbReference type="Proteomes" id="UP000253850">
    <property type="component" value="Chromosome"/>
</dbReference>
<evidence type="ECO:0000313" key="1">
    <source>
        <dbReference type="EMBL" id="AXH12594.1"/>
    </source>
</evidence>
<organism evidence="2 4">
    <name type="scientific">Halarcobacter bivalviorum</name>
    <dbReference type="NCBI Taxonomy" id="663364"/>
    <lineage>
        <taxon>Bacteria</taxon>
        <taxon>Pseudomonadati</taxon>
        <taxon>Campylobacterota</taxon>
        <taxon>Epsilonproteobacteria</taxon>
        <taxon>Campylobacterales</taxon>
        <taxon>Arcobacteraceae</taxon>
        <taxon>Halarcobacter</taxon>
    </lineage>
</organism>
<gene>
    <name evidence="1" type="ORF">ABIV_1604</name>
    <name evidence="2" type="ORF">CRV05_04180</name>
</gene>
<evidence type="ECO:0000313" key="2">
    <source>
        <dbReference type="EMBL" id="RXK10482.1"/>
    </source>
</evidence>
<dbReference type="EMBL" id="CP031217">
    <property type="protein sequence ID" value="AXH12594.1"/>
    <property type="molecule type" value="Genomic_DNA"/>
</dbReference>
<dbReference type="RefSeq" id="WP_114839420.1">
    <property type="nucleotide sequence ID" value="NZ_CP031217.1"/>
</dbReference>
<accession>A0AAX2A8B8</accession>
<reference evidence="1 3" key="2">
    <citation type="submission" date="2018-07" db="EMBL/GenBank/DDBJ databases">
        <title>Complete genome of the Arcobacter bivalviorum type strain LMG 26154.</title>
        <authorList>
            <person name="Miller W.G."/>
            <person name="Yee E."/>
            <person name="Bono J.L."/>
        </authorList>
    </citation>
    <scope>NUCLEOTIDE SEQUENCE [LARGE SCALE GENOMIC DNA]</scope>
    <source>
        <strain evidence="1 3">LMG 26154</strain>
    </source>
</reference>
<evidence type="ECO:0000313" key="3">
    <source>
        <dbReference type="Proteomes" id="UP000253850"/>
    </source>
</evidence>
<reference evidence="2 4" key="1">
    <citation type="submission" date="2017-10" db="EMBL/GenBank/DDBJ databases">
        <title>Genomics of the genus Arcobacter.</title>
        <authorList>
            <person name="Perez-Cataluna A."/>
            <person name="Figueras M.J."/>
        </authorList>
    </citation>
    <scope>NUCLEOTIDE SEQUENCE [LARGE SCALE GENOMIC DNA]</scope>
    <source>
        <strain evidence="2 4">CECT 7835</strain>
    </source>
</reference>
<dbReference type="Proteomes" id="UP000289193">
    <property type="component" value="Unassembled WGS sequence"/>
</dbReference>
<dbReference type="KEGG" id="hbv:ABIV_1604"/>
<dbReference type="AlphaFoldDB" id="A0AAX2A8B8"/>
<protein>
    <submittedName>
        <fullName evidence="2">Uncharacterized protein</fullName>
    </submittedName>
</protein>